<gene>
    <name evidence="1" type="ORF">A4A49_56763</name>
</gene>
<evidence type="ECO:0000313" key="2">
    <source>
        <dbReference type="Proteomes" id="UP000187609"/>
    </source>
</evidence>
<dbReference type="EMBL" id="MJEQ01037188">
    <property type="protein sequence ID" value="OIT02655.1"/>
    <property type="molecule type" value="Genomic_DNA"/>
</dbReference>
<sequence length="186" mass="21216">EYPLQSWLEMGLQGYSLIFTMELNNQEIILLVQNPTHLAEIVTEGMRLGMQAVAQTQWSSLTLSQLDPTRAMTSGPSPWEHTITPPLHSFHQVLGTPPFYPQHHTGTLYAPWFQHMSTFPPPELNLSPTTVQAPLSPLFSPPMTPPPSPNELGEQTRQELAQIMEEMRETRTEFIWLKGFYLYSLK</sequence>
<accession>A0A1J6IY92</accession>
<proteinExistence type="predicted"/>
<protein>
    <submittedName>
        <fullName evidence="1">Uncharacterized protein</fullName>
    </submittedName>
</protein>
<keyword evidence="2" id="KW-1185">Reference proteome</keyword>
<reference evidence="1" key="1">
    <citation type="submission" date="2016-11" db="EMBL/GenBank/DDBJ databases">
        <title>The genome of Nicotiana attenuata.</title>
        <authorList>
            <person name="Xu S."/>
            <person name="Brockmoeller T."/>
            <person name="Gaquerel E."/>
            <person name="Navarro A."/>
            <person name="Kuhl H."/>
            <person name="Gase K."/>
            <person name="Ling Z."/>
            <person name="Zhou W."/>
            <person name="Kreitzer C."/>
            <person name="Stanke M."/>
            <person name="Tang H."/>
            <person name="Lyons E."/>
            <person name="Pandey P."/>
            <person name="Pandey S.P."/>
            <person name="Timmermann B."/>
            <person name="Baldwin I.T."/>
        </authorList>
    </citation>
    <scope>NUCLEOTIDE SEQUENCE [LARGE SCALE GENOMIC DNA]</scope>
    <source>
        <strain evidence="1">UT</strain>
    </source>
</reference>
<organism evidence="1 2">
    <name type="scientific">Nicotiana attenuata</name>
    <name type="common">Coyote tobacco</name>
    <dbReference type="NCBI Taxonomy" id="49451"/>
    <lineage>
        <taxon>Eukaryota</taxon>
        <taxon>Viridiplantae</taxon>
        <taxon>Streptophyta</taxon>
        <taxon>Embryophyta</taxon>
        <taxon>Tracheophyta</taxon>
        <taxon>Spermatophyta</taxon>
        <taxon>Magnoliopsida</taxon>
        <taxon>eudicotyledons</taxon>
        <taxon>Gunneridae</taxon>
        <taxon>Pentapetalae</taxon>
        <taxon>asterids</taxon>
        <taxon>lamiids</taxon>
        <taxon>Solanales</taxon>
        <taxon>Solanaceae</taxon>
        <taxon>Nicotianoideae</taxon>
        <taxon>Nicotianeae</taxon>
        <taxon>Nicotiana</taxon>
    </lineage>
</organism>
<dbReference type="Proteomes" id="UP000187609">
    <property type="component" value="Unassembled WGS sequence"/>
</dbReference>
<evidence type="ECO:0000313" key="1">
    <source>
        <dbReference type="EMBL" id="OIT02655.1"/>
    </source>
</evidence>
<dbReference type="AlphaFoldDB" id="A0A1J6IY92"/>
<name>A0A1J6IY92_NICAT</name>
<dbReference type="Gramene" id="OIT02655">
    <property type="protein sequence ID" value="OIT02655"/>
    <property type="gene ID" value="A4A49_56763"/>
</dbReference>
<comment type="caution">
    <text evidence="1">The sequence shown here is derived from an EMBL/GenBank/DDBJ whole genome shotgun (WGS) entry which is preliminary data.</text>
</comment>
<feature type="non-terminal residue" evidence="1">
    <location>
        <position position="1"/>
    </location>
</feature>